<proteinExistence type="predicted"/>
<gene>
    <name evidence="2" type="ORF">MBUL_02845</name>
</gene>
<keyword evidence="1" id="KW-1133">Transmembrane helix</keyword>
<dbReference type="InterPro" id="IPR009495">
    <property type="entry name" value="NrsF"/>
</dbReference>
<dbReference type="Pfam" id="PF06532">
    <property type="entry name" value="NrsF"/>
    <property type="match status" value="1"/>
</dbReference>
<sequence>MSDPASHERLVEELARSLAPIRPLPGPGWRAFAWISAVLGLGVLLLPLSDGAALSARLGVPDLRYAALGAILTSVAAAFAAFQSSVPGRSRAWALLPIPPLVLWLGVSGLGCLRAWLAPASNLAETGEMRGCFVFLMGVSLPLSVLLVTMLRRACPLNPGLTAALGGLAVAAAAAALLVPFHPHDATATDLAVHLVAVLIVVGLNGLLGGRFLEATTDRRSAATAVDTDP</sequence>
<feature type="transmembrane region" description="Helical" evidence="1">
    <location>
        <begin position="129"/>
        <end position="148"/>
    </location>
</feature>
<feature type="transmembrane region" description="Helical" evidence="1">
    <location>
        <begin position="63"/>
        <end position="82"/>
    </location>
</feature>
<evidence type="ECO:0000256" key="1">
    <source>
        <dbReference type="SAM" id="Phobius"/>
    </source>
</evidence>
<protein>
    <recommendedName>
        <fullName evidence="3">DUF1109 domain-containing protein</fullName>
    </recommendedName>
</protein>
<organism evidence="2">
    <name type="scientific">Methylobacterium bullatum</name>
    <dbReference type="NCBI Taxonomy" id="570505"/>
    <lineage>
        <taxon>Bacteria</taxon>
        <taxon>Pseudomonadati</taxon>
        <taxon>Pseudomonadota</taxon>
        <taxon>Alphaproteobacteria</taxon>
        <taxon>Hyphomicrobiales</taxon>
        <taxon>Methylobacteriaceae</taxon>
        <taxon>Methylobacterium</taxon>
    </lineage>
</organism>
<keyword evidence="1" id="KW-0812">Transmembrane</keyword>
<name>A0A679IXY6_9HYPH</name>
<evidence type="ECO:0000313" key="2">
    <source>
        <dbReference type="EMBL" id="CAA2104730.1"/>
    </source>
</evidence>
<feature type="transmembrane region" description="Helical" evidence="1">
    <location>
        <begin position="31"/>
        <end position="48"/>
    </location>
</feature>
<feature type="transmembrane region" description="Helical" evidence="1">
    <location>
        <begin position="191"/>
        <end position="213"/>
    </location>
</feature>
<feature type="transmembrane region" description="Helical" evidence="1">
    <location>
        <begin position="94"/>
        <end position="117"/>
    </location>
</feature>
<keyword evidence="1" id="KW-0472">Membrane</keyword>
<evidence type="ECO:0008006" key="3">
    <source>
        <dbReference type="Google" id="ProtNLM"/>
    </source>
</evidence>
<reference evidence="2" key="1">
    <citation type="submission" date="2019-12" db="EMBL/GenBank/DDBJ databases">
        <authorList>
            <person name="Cremers G."/>
        </authorList>
    </citation>
    <scope>NUCLEOTIDE SEQUENCE</scope>
    <source>
        <strain evidence="2">Mbul1</strain>
    </source>
</reference>
<dbReference type="EMBL" id="LR743504">
    <property type="protein sequence ID" value="CAA2104730.1"/>
    <property type="molecule type" value="Genomic_DNA"/>
</dbReference>
<dbReference type="AlphaFoldDB" id="A0A679IXY6"/>
<accession>A0A679IXY6</accession>
<feature type="transmembrane region" description="Helical" evidence="1">
    <location>
        <begin position="160"/>
        <end position="179"/>
    </location>
</feature>